<dbReference type="InterPro" id="IPR001031">
    <property type="entry name" value="Thioesterase"/>
</dbReference>
<dbReference type="InterPro" id="IPR029058">
    <property type="entry name" value="AB_hydrolase_fold"/>
</dbReference>
<dbReference type="GO" id="GO:0016787">
    <property type="term" value="F:hydrolase activity"/>
    <property type="evidence" value="ECO:0007669"/>
    <property type="project" value="UniProtKB-KW"/>
</dbReference>
<organism evidence="3 4">
    <name type="scientific">Kocuria carniphila</name>
    <dbReference type="NCBI Taxonomy" id="262208"/>
    <lineage>
        <taxon>Bacteria</taxon>
        <taxon>Bacillati</taxon>
        <taxon>Actinomycetota</taxon>
        <taxon>Actinomycetes</taxon>
        <taxon>Micrococcales</taxon>
        <taxon>Micrococcaceae</taxon>
        <taxon>Kocuria</taxon>
    </lineage>
</organism>
<dbReference type="RefSeq" id="WP_368630075.1">
    <property type="nucleotide sequence ID" value="NZ_JAYWLU010000021.1"/>
</dbReference>
<keyword evidence="4" id="KW-1185">Reference proteome</keyword>
<feature type="domain" description="Thioesterase" evidence="2">
    <location>
        <begin position="27"/>
        <end position="243"/>
    </location>
</feature>
<evidence type="ECO:0000313" key="3">
    <source>
        <dbReference type="EMBL" id="MEX3596006.1"/>
    </source>
</evidence>
<dbReference type="Gene3D" id="3.40.50.1820">
    <property type="entry name" value="alpha/beta hydrolase"/>
    <property type="match status" value="1"/>
</dbReference>
<dbReference type="PANTHER" id="PTHR11487">
    <property type="entry name" value="THIOESTERASE"/>
    <property type="match status" value="1"/>
</dbReference>
<dbReference type="EMBL" id="JAYWLU010000021">
    <property type="protein sequence ID" value="MEX3596006.1"/>
    <property type="molecule type" value="Genomic_DNA"/>
</dbReference>
<reference evidence="3 4" key="1">
    <citation type="journal article" date="2024" name="Fungal Genet. Biol.">
        <title>The porcine skin microbiome exhibits broad fungal antagonism.</title>
        <authorList>
            <person name="De La Cruz K.F."/>
            <person name="Townsend E.C."/>
            <person name="Alex Cheong J.Z."/>
            <person name="Salamzade R."/>
            <person name="Liu A."/>
            <person name="Sandstrom S."/>
            <person name="Davila E."/>
            <person name="Huang L."/>
            <person name="Xu K.H."/>
            <person name="Wu S.Y."/>
            <person name="Meudt J.J."/>
            <person name="Shanmuganayagam D."/>
            <person name="Gibson A.L.F."/>
            <person name="Kalan L.R."/>
        </authorList>
    </citation>
    <scope>NUCLEOTIDE SEQUENCE [LARGE SCALE GENOMIC DNA]</scope>
    <source>
        <strain evidence="3 4">LK2625</strain>
    </source>
</reference>
<gene>
    <name evidence="3" type="ORF">VVR66_14915</name>
</gene>
<keyword evidence="3" id="KW-0378">Hydrolase</keyword>
<proteinExistence type="inferred from homology"/>
<evidence type="ECO:0000256" key="1">
    <source>
        <dbReference type="ARBA" id="ARBA00007169"/>
    </source>
</evidence>
<dbReference type="Pfam" id="PF00975">
    <property type="entry name" value="Thioesterase"/>
    <property type="match status" value="1"/>
</dbReference>
<evidence type="ECO:0000259" key="2">
    <source>
        <dbReference type="Pfam" id="PF00975"/>
    </source>
</evidence>
<comment type="caution">
    <text evidence="3">The sequence shown here is derived from an EMBL/GenBank/DDBJ whole genome shotgun (WGS) entry which is preliminary data.</text>
</comment>
<name>A0ABV3V5K4_9MICC</name>
<comment type="similarity">
    <text evidence="1">Belongs to the thioesterase family.</text>
</comment>
<dbReference type="SUPFAM" id="SSF53474">
    <property type="entry name" value="alpha/beta-Hydrolases"/>
    <property type="match status" value="1"/>
</dbReference>
<protein>
    <submittedName>
        <fullName evidence="3">Alpha/beta fold hydrolase</fullName>
    </submittedName>
</protein>
<accession>A0ABV3V5K4</accession>
<dbReference type="InterPro" id="IPR012223">
    <property type="entry name" value="TEII"/>
</dbReference>
<dbReference type="Proteomes" id="UP001558481">
    <property type="component" value="Unassembled WGS sequence"/>
</dbReference>
<sequence>MSISTPLSTVRQVPLAVPRSDSPATPRLCVFSHAGGSVADFRSWTREMVGMDVDVIDLPGRSSRLHEDPIDDMDTLAAAVAQNVSIGSNVMFLGHSFGATLALATCFQARELGLSMPATLAVSAARPPHLEHGLTALLDSSDTELLRGLNEQFDTVPAAILADPDVASVLARAVRADLTALAHFVPRSKDPLDLRLVILEPDDDNVTGEMAEWSQYATSVEHHVVPGGHFYIRNTDAVGYVFDLLRSHI</sequence>
<dbReference type="PANTHER" id="PTHR11487:SF0">
    <property type="entry name" value="S-ACYL FATTY ACID SYNTHASE THIOESTERASE, MEDIUM CHAIN"/>
    <property type="match status" value="1"/>
</dbReference>
<evidence type="ECO:0000313" key="4">
    <source>
        <dbReference type="Proteomes" id="UP001558481"/>
    </source>
</evidence>